<feature type="compositionally biased region" description="Basic and acidic residues" evidence="4">
    <location>
        <begin position="411"/>
        <end position="426"/>
    </location>
</feature>
<dbReference type="Gene3D" id="3.40.50.300">
    <property type="entry name" value="P-loop containing nucleotide triphosphate hydrolases"/>
    <property type="match status" value="2"/>
</dbReference>
<name>A0A4D6HDW5_9EURY</name>
<dbReference type="PANTHER" id="PTHR32114:SF2">
    <property type="entry name" value="ABC TRANSPORTER ABCH.3"/>
    <property type="match status" value="1"/>
</dbReference>
<dbReference type="Pfam" id="PF13476">
    <property type="entry name" value="AAA_23"/>
    <property type="match status" value="1"/>
</dbReference>
<dbReference type="AlphaFoldDB" id="A0A4D6HDW5"/>
<dbReference type="Proteomes" id="UP000296706">
    <property type="component" value="Chromosome"/>
</dbReference>
<evidence type="ECO:0000256" key="3">
    <source>
        <dbReference type="SAM" id="Coils"/>
    </source>
</evidence>
<dbReference type="SUPFAM" id="SSF52540">
    <property type="entry name" value="P-loop containing nucleoside triphosphate hydrolases"/>
    <property type="match status" value="2"/>
</dbReference>
<comment type="similarity">
    <text evidence="2">Belongs to the Sph1/Sph2 family.</text>
</comment>
<dbReference type="GO" id="GO:0006302">
    <property type="term" value="P:double-strand break repair"/>
    <property type="evidence" value="ECO:0007669"/>
    <property type="project" value="InterPro"/>
</dbReference>
<dbReference type="OrthoDB" id="25344at2157"/>
<feature type="domain" description="Rad50/SbcC-type AAA" evidence="5">
    <location>
        <begin position="5"/>
        <end position="287"/>
    </location>
</feature>
<evidence type="ECO:0000256" key="2">
    <source>
        <dbReference type="ARBA" id="ARBA00049666"/>
    </source>
</evidence>
<dbReference type="PANTHER" id="PTHR32114">
    <property type="entry name" value="ABC TRANSPORTER ABCH.3"/>
    <property type="match status" value="1"/>
</dbReference>
<dbReference type="NCBIfam" id="TIGR03185">
    <property type="entry name" value="DNA_S_dndD"/>
    <property type="match status" value="1"/>
</dbReference>
<sequence length="687" mass="79334">MKLNRLVVTNYGPYKGQNAFNLNTTHEEPIVLFGGANGAGKTTLFNAIPLCLHGRSAFDERVSEREYHNRIRSKLHESNGEKATEASIRLEFEYGNLGDTEEYVVERQWRDRGKSIEETLMLMRNGSKLSDLQEDKWQDFLKELIPPGISQLFFFDGEKVQKLASAIEKGEEFEQSLLSLLGLDLVERLDADLSVYLSSKLDESGHEQLAEEIESLRHEKADLEVEYDKLESKIEKKRQRVDKISEEIDKKETELAQEGGGFARERDSLKERKRDLDQEIEEVREEIRKLASESYPFALVPGLCREVVEQLKEEQEAETEAAAQARVVSELDELTDDETVWSDLNIPDDASEEVIERLQVKLSESLQTHVPEPSLSKDFSQREQEQMFSVVEDALHRVPPRLSELTEELEDKTRERQDVTKQLKRAPEQSVLSPILDEINELNEKQGKLKSEIEDHVERLETLETKIGRLESELEKKYGKQEDLEDVSERAELASRTRKAVQEYHDELVREKLDRLEDALTERYLRLTNKSGFYDNVIINPEEITIEIETINGERKEQSQLSAGERQIFATALLWALAEISDRPLPFIIDTPLGRLDQEHRQNLVEGFFPEAAHQVLLFSTDTEITEEYYNILENDIANEYHLQQQEETGRTEITPGYFWTTDERDTGDNEVETAVEQQAELPFNND</sequence>
<dbReference type="InterPro" id="IPR038729">
    <property type="entry name" value="Rad50/SbcC_AAA"/>
</dbReference>
<protein>
    <submittedName>
        <fullName evidence="6">DNA sulfur modification protein DndD</fullName>
    </submittedName>
</protein>
<dbReference type="InterPro" id="IPR017599">
    <property type="entry name" value="DNA_S_DndD"/>
</dbReference>
<organism evidence="6 7">
    <name type="scientific">Halapricum salinum</name>
    <dbReference type="NCBI Taxonomy" id="1457250"/>
    <lineage>
        <taxon>Archaea</taxon>
        <taxon>Methanobacteriati</taxon>
        <taxon>Methanobacteriota</taxon>
        <taxon>Stenosarchaea group</taxon>
        <taxon>Halobacteria</taxon>
        <taxon>Halobacteriales</taxon>
        <taxon>Haloarculaceae</taxon>
        <taxon>Halapricum</taxon>
    </lineage>
</organism>
<feature type="coiled-coil region" evidence="3">
    <location>
        <begin position="206"/>
        <end position="328"/>
    </location>
</feature>
<dbReference type="GO" id="GO:0016887">
    <property type="term" value="F:ATP hydrolysis activity"/>
    <property type="evidence" value="ECO:0007669"/>
    <property type="project" value="InterPro"/>
</dbReference>
<proteinExistence type="inferred from homology"/>
<evidence type="ECO:0000259" key="5">
    <source>
        <dbReference type="Pfam" id="PF13476"/>
    </source>
</evidence>
<dbReference type="RefSeq" id="WP_079979521.1">
    <property type="nucleotide sequence ID" value="NZ_CP031310.1"/>
</dbReference>
<keyword evidence="1 3" id="KW-0175">Coiled coil</keyword>
<accession>A0A4D6HDW5</accession>
<evidence type="ECO:0000256" key="4">
    <source>
        <dbReference type="SAM" id="MobiDB-lite"/>
    </source>
</evidence>
<dbReference type="STRING" id="1457250.GCA_000755225_01016"/>
<feature type="region of interest" description="Disordered" evidence="4">
    <location>
        <begin position="405"/>
        <end position="426"/>
    </location>
</feature>
<dbReference type="GeneID" id="39848082"/>
<dbReference type="EMBL" id="CP031310">
    <property type="protein sequence ID" value="QCC51446.1"/>
    <property type="molecule type" value="Genomic_DNA"/>
</dbReference>
<dbReference type="KEGG" id="hsn:DV733_09410"/>
<reference evidence="6 7" key="1">
    <citation type="journal article" date="2019" name="Nat. Commun.">
        <title>A new type of DNA phosphorothioation-based antiviral system in archaea.</title>
        <authorList>
            <person name="Xiong L."/>
            <person name="Liu S."/>
            <person name="Chen S."/>
            <person name="Xiao Y."/>
            <person name="Zhu B."/>
            <person name="Gao Y."/>
            <person name="Zhang Y."/>
            <person name="Chen B."/>
            <person name="Luo J."/>
            <person name="Deng Z."/>
            <person name="Chen X."/>
            <person name="Wang L."/>
            <person name="Chen S."/>
        </authorList>
    </citation>
    <scope>NUCLEOTIDE SEQUENCE [LARGE SCALE GENOMIC DNA]</scope>
    <source>
        <strain evidence="6 7">CBA1105</strain>
    </source>
</reference>
<dbReference type="REBASE" id="307961">
    <property type="entry name" value="M.Hsa1105DndDP"/>
</dbReference>
<gene>
    <name evidence="6" type="primary">dndD</name>
    <name evidence="6" type="ORF">DV733_09410</name>
</gene>
<evidence type="ECO:0000313" key="7">
    <source>
        <dbReference type="Proteomes" id="UP000296706"/>
    </source>
</evidence>
<keyword evidence="7" id="KW-1185">Reference proteome</keyword>
<evidence type="ECO:0000313" key="6">
    <source>
        <dbReference type="EMBL" id="QCC51446.1"/>
    </source>
</evidence>
<evidence type="ECO:0000256" key="1">
    <source>
        <dbReference type="ARBA" id="ARBA00023054"/>
    </source>
</evidence>
<feature type="region of interest" description="Disordered" evidence="4">
    <location>
        <begin position="663"/>
        <end position="687"/>
    </location>
</feature>
<dbReference type="InterPro" id="IPR027417">
    <property type="entry name" value="P-loop_NTPase"/>
</dbReference>